<evidence type="ECO:0000313" key="3">
    <source>
        <dbReference type="Proteomes" id="UP001642484"/>
    </source>
</evidence>
<sequence>MPTFVPKLSGQLHQSSLRITRSSHRSPSEKYQVGASAVVAALDLLYGEHLLRHQLTRAFDRYRGMAALAALRCFRGGRSSSLEMLPGFGGPLDAEAMSQLDLLRLDAPWLSQARYLARRAGPLVAGAKPAAKGGKELHGAILVRLSGPPGTRKKWKAHRLDTKGSSLEEAKARAARGPEGEGGLRRSRLKAQRATHRAAAEVEGQRAAGQLAARAKGDPACRAVAVAELGVFGWRPGAWHGTGHGTGRLGGPLPQSSSDLQTETTGHLLATLQMKLKELDEEVKADERGAEELRSKTDPQFRDPDAEERDRAAALVEGYEAGSVTFDKEYSKLMDNSDETYKMVRSKHKEAMGILQKEDTFAYHPAYKRPTDKFEAAYFTPVPLKKAEEKKSPAQLKVERMRKQGTLSQAGWHGWG</sequence>
<proteinExistence type="predicted"/>
<evidence type="ECO:0000313" key="2">
    <source>
        <dbReference type="EMBL" id="CAK9097646.1"/>
    </source>
</evidence>
<feature type="compositionally biased region" description="Basic and acidic residues" evidence="1">
    <location>
        <begin position="285"/>
        <end position="306"/>
    </location>
</feature>
<dbReference type="EMBL" id="CAXAMN010025761">
    <property type="protein sequence ID" value="CAK9097646.1"/>
    <property type="molecule type" value="Genomic_DNA"/>
</dbReference>
<evidence type="ECO:0000256" key="1">
    <source>
        <dbReference type="SAM" id="MobiDB-lite"/>
    </source>
</evidence>
<dbReference type="Proteomes" id="UP001642484">
    <property type="component" value="Unassembled WGS sequence"/>
</dbReference>
<name>A0ABP0REM0_9DINO</name>
<organism evidence="2 3">
    <name type="scientific">Durusdinium trenchii</name>
    <dbReference type="NCBI Taxonomy" id="1381693"/>
    <lineage>
        <taxon>Eukaryota</taxon>
        <taxon>Sar</taxon>
        <taxon>Alveolata</taxon>
        <taxon>Dinophyceae</taxon>
        <taxon>Suessiales</taxon>
        <taxon>Symbiodiniaceae</taxon>
        <taxon>Durusdinium</taxon>
    </lineage>
</organism>
<feature type="region of interest" description="Disordered" evidence="1">
    <location>
        <begin position="284"/>
        <end position="306"/>
    </location>
</feature>
<feature type="region of interest" description="Disordered" evidence="1">
    <location>
        <begin position="160"/>
        <end position="187"/>
    </location>
</feature>
<feature type="compositionally biased region" description="Basic and acidic residues" evidence="1">
    <location>
        <begin position="160"/>
        <end position="184"/>
    </location>
</feature>
<feature type="region of interest" description="Disordered" evidence="1">
    <location>
        <begin position="1"/>
        <end position="25"/>
    </location>
</feature>
<keyword evidence="3" id="KW-1185">Reference proteome</keyword>
<accession>A0ABP0REM0</accession>
<reference evidence="2 3" key="1">
    <citation type="submission" date="2024-02" db="EMBL/GenBank/DDBJ databases">
        <authorList>
            <person name="Chen Y."/>
            <person name="Shah S."/>
            <person name="Dougan E. K."/>
            <person name="Thang M."/>
            <person name="Chan C."/>
        </authorList>
    </citation>
    <scope>NUCLEOTIDE SEQUENCE [LARGE SCALE GENOMIC DNA]</scope>
</reference>
<protein>
    <submittedName>
        <fullName evidence="2">Uncharacterized protein</fullName>
    </submittedName>
</protein>
<gene>
    <name evidence="2" type="ORF">CCMP2556_LOCUS46325</name>
</gene>
<comment type="caution">
    <text evidence="2">The sequence shown here is derived from an EMBL/GenBank/DDBJ whole genome shotgun (WGS) entry which is preliminary data.</text>
</comment>
<feature type="compositionally biased region" description="Polar residues" evidence="1">
    <location>
        <begin position="11"/>
        <end position="20"/>
    </location>
</feature>